<gene>
    <name evidence="2" type="ordered locus">Halhy_3550</name>
</gene>
<dbReference type="KEGG" id="hhy:Halhy_3550"/>
<accession>F4KXP4</accession>
<dbReference type="GO" id="GO:0003677">
    <property type="term" value="F:DNA binding"/>
    <property type="evidence" value="ECO:0007669"/>
    <property type="project" value="UniProtKB-KW"/>
</dbReference>
<evidence type="ECO:0000313" key="3">
    <source>
        <dbReference type="Proteomes" id="UP000008461"/>
    </source>
</evidence>
<evidence type="ECO:0000259" key="1">
    <source>
        <dbReference type="PROSITE" id="PS51301"/>
    </source>
</evidence>
<organism evidence="2 3">
    <name type="scientific">Haliscomenobacter hydrossis (strain ATCC 27775 / DSM 1100 / LMG 10767 / O)</name>
    <dbReference type="NCBI Taxonomy" id="760192"/>
    <lineage>
        <taxon>Bacteria</taxon>
        <taxon>Pseudomonadati</taxon>
        <taxon>Bacteroidota</taxon>
        <taxon>Saprospiria</taxon>
        <taxon>Saprospirales</taxon>
        <taxon>Haliscomenobacteraceae</taxon>
        <taxon>Haliscomenobacter</taxon>
    </lineage>
</organism>
<dbReference type="Proteomes" id="UP000008461">
    <property type="component" value="Chromosome"/>
</dbReference>
<dbReference type="SMART" id="SM01252">
    <property type="entry name" value="KilA-N"/>
    <property type="match status" value="1"/>
</dbReference>
<dbReference type="InterPro" id="IPR017880">
    <property type="entry name" value="KilA_N"/>
</dbReference>
<reference key="2">
    <citation type="submission" date="2011-04" db="EMBL/GenBank/DDBJ databases">
        <title>Complete sequence of chromosome of Haliscomenobacter hydrossis DSM 1100.</title>
        <authorList>
            <consortium name="US DOE Joint Genome Institute (JGI-PGF)"/>
            <person name="Lucas S."/>
            <person name="Han J."/>
            <person name="Lapidus A."/>
            <person name="Bruce D."/>
            <person name="Goodwin L."/>
            <person name="Pitluck S."/>
            <person name="Peters L."/>
            <person name="Kyrpides N."/>
            <person name="Mavromatis K."/>
            <person name="Ivanova N."/>
            <person name="Ovchinnikova G."/>
            <person name="Pagani I."/>
            <person name="Daligault H."/>
            <person name="Detter J.C."/>
            <person name="Han C."/>
            <person name="Land M."/>
            <person name="Hauser L."/>
            <person name="Markowitz V."/>
            <person name="Cheng J.-F."/>
            <person name="Hugenholtz P."/>
            <person name="Woyke T."/>
            <person name="Wu D."/>
            <person name="Verbarg S."/>
            <person name="Frueling A."/>
            <person name="Brambilla E."/>
            <person name="Klenk H.-P."/>
            <person name="Eisen J.A."/>
        </authorList>
    </citation>
    <scope>NUCLEOTIDE SEQUENCE</scope>
    <source>
        <strain>DSM 1100</strain>
    </source>
</reference>
<sequence>MAKKSILTVQNTNISVLMEKQQDYFSLTDIAKRVNEDNPASIVNNWLRLKDTIEFLGTWEILHNPIFNLLEFEQVKNEAGTNRFSLSVGKWTESTGAVGLKTKAGRHGGGTFVHKDIALAFGIGQPGEFKRSFYQRRISARRTFGEAQ</sequence>
<keyword evidence="2" id="KW-0238">DNA-binding</keyword>
<dbReference type="Pfam" id="PF04383">
    <property type="entry name" value="KilA-N"/>
    <property type="match status" value="1"/>
</dbReference>
<feature type="domain" description="KilA-N" evidence="1">
    <location>
        <begin position="5"/>
        <end position="140"/>
    </location>
</feature>
<dbReference type="InterPro" id="IPR018004">
    <property type="entry name" value="KilA/APSES_HTH"/>
</dbReference>
<proteinExistence type="predicted"/>
<dbReference type="PROSITE" id="PS51301">
    <property type="entry name" value="KILA_N"/>
    <property type="match status" value="1"/>
</dbReference>
<dbReference type="eggNOG" id="ENOG502Z7N4">
    <property type="taxonomic scope" value="Bacteria"/>
</dbReference>
<dbReference type="AlphaFoldDB" id="F4KXP4"/>
<dbReference type="STRING" id="760192.Halhy_3550"/>
<reference evidence="2 3" key="1">
    <citation type="journal article" date="2011" name="Stand. Genomic Sci.">
        <title>Complete genome sequence of Haliscomenobacter hydrossis type strain (O).</title>
        <authorList>
            <consortium name="US DOE Joint Genome Institute (JGI-PGF)"/>
            <person name="Daligault H."/>
            <person name="Lapidus A."/>
            <person name="Zeytun A."/>
            <person name="Nolan M."/>
            <person name="Lucas S."/>
            <person name="Del Rio T.G."/>
            <person name="Tice H."/>
            <person name="Cheng J.F."/>
            <person name="Tapia R."/>
            <person name="Han C."/>
            <person name="Goodwin L."/>
            <person name="Pitluck S."/>
            <person name="Liolios K."/>
            <person name="Pagani I."/>
            <person name="Ivanova N."/>
            <person name="Huntemann M."/>
            <person name="Mavromatis K."/>
            <person name="Mikhailova N."/>
            <person name="Pati A."/>
            <person name="Chen A."/>
            <person name="Palaniappan K."/>
            <person name="Land M."/>
            <person name="Hauser L."/>
            <person name="Brambilla E.M."/>
            <person name="Rohde M."/>
            <person name="Verbarg S."/>
            <person name="Goker M."/>
            <person name="Bristow J."/>
            <person name="Eisen J.A."/>
            <person name="Markowitz V."/>
            <person name="Hugenholtz P."/>
            <person name="Kyrpides N.C."/>
            <person name="Klenk H.P."/>
            <person name="Woyke T."/>
        </authorList>
    </citation>
    <scope>NUCLEOTIDE SEQUENCE [LARGE SCALE GENOMIC DNA]</scope>
    <source>
        <strain evidence="3">ATCC 27775 / DSM 1100 / LMG 10767 / O</strain>
    </source>
</reference>
<evidence type="ECO:0000313" key="2">
    <source>
        <dbReference type="EMBL" id="AEE51405.1"/>
    </source>
</evidence>
<protein>
    <submittedName>
        <fullName evidence="2">KilA, /APSES-type HTH DNA-binding domain protein</fullName>
    </submittedName>
</protein>
<keyword evidence="3" id="KW-1185">Reference proteome</keyword>
<name>F4KXP4_HALH1</name>
<dbReference type="RefSeq" id="WP_013765945.1">
    <property type="nucleotide sequence ID" value="NC_015510.1"/>
</dbReference>
<dbReference type="EMBL" id="CP002691">
    <property type="protein sequence ID" value="AEE51405.1"/>
    <property type="molecule type" value="Genomic_DNA"/>
</dbReference>
<dbReference type="HOGENOM" id="CLU_133823_0_0_10"/>